<dbReference type="Proteomes" id="UP000799118">
    <property type="component" value="Unassembled WGS sequence"/>
</dbReference>
<accession>A0A6A4H1D6</accession>
<name>A0A6A4H1D6_9AGAR</name>
<dbReference type="OrthoDB" id="3365519at2759"/>
<evidence type="ECO:0000313" key="2">
    <source>
        <dbReference type="Proteomes" id="UP000799118"/>
    </source>
</evidence>
<keyword evidence="2" id="KW-1185">Reference proteome</keyword>
<dbReference type="AlphaFoldDB" id="A0A6A4H1D6"/>
<reference evidence="1" key="1">
    <citation type="journal article" date="2019" name="Environ. Microbiol.">
        <title>Fungal ecological strategies reflected in gene transcription - a case study of two litter decomposers.</title>
        <authorList>
            <person name="Barbi F."/>
            <person name="Kohler A."/>
            <person name="Barry K."/>
            <person name="Baskaran P."/>
            <person name="Daum C."/>
            <person name="Fauchery L."/>
            <person name="Ihrmark K."/>
            <person name="Kuo A."/>
            <person name="LaButti K."/>
            <person name="Lipzen A."/>
            <person name="Morin E."/>
            <person name="Grigoriev I.V."/>
            <person name="Henrissat B."/>
            <person name="Lindahl B."/>
            <person name="Martin F."/>
        </authorList>
    </citation>
    <scope>NUCLEOTIDE SEQUENCE</scope>
    <source>
        <strain evidence="1">JB14</strain>
    </source>
</reference>
<protein>
    <submittedName>
        <fullName evidence="1">Uncharacterized protein</fullName>
    </submittedName>
</protein>
<organism evidence="1 2">
    <name type="scientific">Gymnopus androsaceus JB14</name>
    <dbReference type="NCBI Taxonomy" id="1447944"/>
    <lineage>
        <taxon>Eukaryota</taxon>
        <taxon>Fungi</taxon>
        <taxon>Dikarya</taxon>
        <taxon>Basidiomycota</taxon>
        <taxon>Agaricomycotina</taxon>
        <taxon>Agaricomycetes</taxon>
        <taxon>Agaricomycetidae</taxon>
        <taxon>Agaricales</taxon>
        <taxon>Marasmiineae</taxon>
        <taxon>Omphalotaceae</taxon>
        <taxon>Gymnopus</taxon>
    </lineage>
</organism>
<dbReference type="EMBL" id="ML769621">
    <property type="protein sequence ID" value="KAE9391533.1"/>
    <property type="molecule type" value="Genomic_DNA"/>
</dbReference>
<sequence length="413" mass="46089">MRGVSIPTFEYGRVADLLLQISDSSILPTTRIPDRVAIVEKAMLMVNATRAYNRVLLRLRAQAEKDSRTPSQDHSVGANISRASNRLHPSGVACTHSPPLSEKCCCDEGVTLPLSDQGGVLSFRSSIFSLNRAPLLRVFVPSPAGEWLSNTSILECEAELKSADMLGQMRLGDVVWDLAVGDHGNAGKLIWDGSYLIDLDYTYSPIGDIPKYIPGFAFPPSYFHRIIRSSTMTPSQSDDPIIRLDLTPWGAEIISNVKLVEDRVRVKSAQGVYQEIVHWVHRSSFHLHALAIDKCNFTSSAAQDYHLNSDVSASITATTPLASRIPIPDTTLFVDPDWYGRIVIETEGTNEALADLQERCGMAEFPTAQGRRVRNKKREQEWEGRMVYRILPERSRPGERWIRAVSPKQKFLT</sequence>
<gene>
    <name evidence="1" type="ORF">BT96DRAFT_831917</name>
</gene>
<evidence type="ECO:0000313" key="1">
    <source>
        <dbReference type="EMBL" id="KAE9391533.1"/>
    </source>
</evidence>
<proteinExistence type="predicted"/>